<gene>
    <name evidence="1" type="ORF">BKA21_001270</name>
</gene>
<reference evidence="1 2" key="1">
    <citation type="submission" date="2020-07" db="EMBL/GenBank/DDBJ databases">
        <title>Sequencing the genomes of 1000 actinobacteria strains.</title>
        <authorList>
            <person name="Klenk H.-P."/>
        </authorList>
    </citation>
    <scope>NUCLEOTIDE SEQUENCE [LARGE SCALE GENOMIC DNA]</scope>
    <source>
        <strain evidence="1 2">DSM 24482</strain>
    </source>
</reference>
<comment type="caution">
    <text evidence="1">The sequence shown here is derived from an EMBL/GenBank/DDBJ whole genome shotgun (WGS) entry which is preliminary data.</text>
</comment>
<dbReference type="EMBL" id="JACCBK010000001">
    <property type="protein sequence ID" value="NYD85721.1"/>
    <property type="molecule type" value="Genomic_DNA"/>
</dbReference>
<accession>A0A7Y9FE79</accession>
<evidence type="ECO:0000313" key="2">
    <source>
        <dbReference type="Proteomes" id="UP000577956"/>
    </source>
</evidence>
<protein>
    <submittedName>
        <fullName evidence="1">Uncharacterized protein</fullName>
    </submittedName>
</protein>
<organism evidence="1 2">
    <name type="scientific">Cellulomonas oligotrophica</name>
    <dbReference type="NCBI Taxonomy" id="931536"/>
    <lineage>
        <taxon>Bacteria</taxon>
        <taxon>Bacillati</taxon>
        <taxon>Actinomycetota</taxon>
        <taxon>Actinomycetes</taxon>
        <taxon>Micrococcales</taxon>
        <taxon>Cellulomonadaceae</taxon>
        <taxon>Cellulomonas</taxon>
    </lineage>
</organism>
<dbReference type="AlphaFoldDB" id="A0A7Y9FE79"/>
<name>A0A7Y9FE79_9CELL</name>
<proteinExistence type="predicted"/>
<dbReference type="Proteomes" id="UP000577956">
    <property type="component" value="Unassembled WGS sequence"/>
</dbReference>
<evidence type="ECO:0000313" key="1">
    <source>
        <dbReference type="EMBL" id="NYD85721.1"/>
    </source>
</evidence>
<sequence length="36" mass="3865">MSYIADVATAPMRVSTCAAFRAKPPLPQTPTRARST</sequence>